<evidence type="ECO:0000313" key="9">
    <source>
        <dbReference type="EnsemblMetazoa" id="SCAU016014-PA"/>
    </source>
</evidence>
<dbReference type="PANTHER" id="PTHR23235:SF120">
    <property type="entry name" value="KRUPPEL-LIKE FACTOR 15"/>
    <property type="match status" value="1"/>
</dbReference>
<evidence type="ECO:0000256" key="2">
    <source>
        <dbReference type="ARBA" id="ARBA00022723"/>
    </source>
</evidence>
<dbReference type="PROSITE" id="PS50157">
    <property type="entry name" value="ZINC_FINGER_C2H2_2"/>
    <property type="match status" value="3"/>
</dbReference>
<dbReference type="InterPro" id="IPR036236">
    <property type="entry name" value="Znf_C2H2_sf"/>
</dbReference>
<feature type="domain" description="C2H2-type" evidence="8">
    <location>
        <begin position="155"/>
        <end position="184"/>
    </location>
</feature>
<keyword evidence="6" id="KW-0539">Nucleus</keyword>
<dbReference type="AlphaFoldDB" id="A0A1I8QD60"/>
<dbReference type="STRING" id="35570.A0A1I8QD60"/>
<evidence type="ECO:0000256" key="3">
    <source>
        <dbReference type="ARBA" id="ARBA00022737"/>
    </source>
</evidence>
<evidence type="ECO:0000256" key="7">
    <source>
        <dbReference type="PROSITE-ProRule" id="PRU00042"/>
    </source>
</evidence>
<keyword evidence="10" id="KW-1185">Reference proteome</keyword>
<protein>
    <recommendedName>
        <fullName evidence="8">C2H2-type domain-containing protein</fullName>
    </recommendedName>
</protein>
<dbReference type="SUPFAM" id="SSF57667">
    <property type="entry name" value="beta-beta-alpha zinc fingers"/>
    <property type="match status" value="2"/>
</dbReference>
<dbReference type="GO" id="GO:0005634">
    <property type="term" value="C:nucleus"/>
    <property type="evidence" value="ECO:0007669"/>
    <property type="project" value="UniProtKB-SubCell"/>
</dbReference>
<dbReference type="Proteomes" id="UP000095300">
    <property type="component" value="Unassembled WGS sequence"/>
</dbReference>
<dbReference type="GO" id="GO:0000978">
    <property type="term" value="F:RNA polymerase II cis-regulatory region sequence-specific DNA binding"/>
    <property type="evidence" value="ECO:0007669"/>
    <property type="project" value="TreeGrafter"/>
</dbReference>
<evidence type="ECO:0000256" key="1">
    <source>
        <dbReference type="ARBA" id="ARBA00004123"/>
    </source>
</evidence>
<dbReference type="PROSITE" id="PS00028">
    <property type="entry name" value="ZINC_FINGER_C2H2_1"/>
    <property type="match status" value="3"/>
</dbReference>
<keyword evidence="3" id="KW-0677">Repeat</keyword>
<keyword evidence="5" id="KW-0862">Zinc</keyword>
<evidence type="ECO:0000256" key="5">
    <source>
        <dbReference type="ARBA" id="ARBA00022833"/>
    </source>
</evidence>
<dbReference type="GO" id="GO:0000981">
    <property type="term" value="F:DNA-binding transcription factor activity, RNA polymerase II-specific"/>
    <property type="evidence" value="ECO:0007669"/>
    <property type="project" value="TreeGrafter"/>
</dbReference>
<evidence type="ECO:0000256" key="4">
    <source>
        <dbReference type="ARBA" id="ARBA00022771"/>
    </source>
</evidence>
<proteinExistence type="predicted"/>
<evidence type="ECO:0000256" key="6">
    <source>
        <dbReference type="ARBA" id="ARBA00023242"/>
    </source>
</evidence>
<name>A0A1I8QD60_STOCA</name>
<comment type="subcellular location">
    <subcellularLocation>
        <location evidence="1">Nucleus</location>
    </subcellularLocation>
</comment>
<sequence length="272" mass="30954">MDRKNSFEIQNLTDISDKQIQCSLDYLLNTSSNYGGDSLDMQYEDRLYAATPHATSPSPLSLLGYPGHKDLSDWEEKFLDNFVEIPELVHFLPEKTPLCNDNCNHFLQESAENLKLFATPPSSPAGLLSSDYSATPVKSKHCRGEQHSKENDKTYPCNFGDCGKIYAKPAHLKAHLRRHMGEKPYICTWSDCTWRFSRSDELARHRRSHSGVKPYKCDFCAKCFARSDHLTKHRKVHERRLLAASKAGKMLGGVLPQSVLTVRPGRKRKNQL</sequence>
<dbReference type="InterPro" id="IPR013087">
    <property type="entry name" value="Znf_C2H2_type"/>
</dbReference>
<dbReference type="Pfam" id="PF00096">
    <property type="entry name" value="zf-C2H2"/>
    <property type="match status" value="3"/>
</dbReference>
<keyword evidence="4 7" id="KW-0863">Zinc-finger</keyword>
<feature type="domain" description="C2H2-type" evidence="8">
    <location>
        <begin position="215"/>
        <end position="237"/>
    </location>
</feature>
<gene>
    <name evidence="9" type="primary">106087906</name>
</gene>
<organism evidence="9 10">
    <name type="scientific">Stomoxys calcitrans</name>
    <name type="common">Stable fly</name>
    <name type="synonym">Conops calcitrans</name>
    <dbReference type="NCBI Taxonomy" id="35570"/>
    <lineage>
        <taxon>Eukaryota</taxon>
        <taxon>Metazoa</taxon>
        <taxon>Ecdysozoa</taxon>
        <taxon>Arthropoda</taxon>
        <taxon>Hexapoda</taxon>
        <taxon>Insecta</taxon>
        <taxon>Pterygota</taxon>
        <taxon>Neoptera</taxon>
        <taxon>Endopterygota</taxon>
        <taxon>Diptera</taxon>
        <taxon>Brachycera</taxon>
        <taxon>Muscomorpha</taxon>
        <taxon>Muscoidea</taxon>
        <taxon>Muscidae</taxon>
        <taxon>Stomoxys</taxon>
    </lineage>
</organism>
<accession>A0A1I8QD60</accession>
<feature type="domain" description="C2H2-type" evidence="8">
    <location>
        <begin position="185"/>
        <end position="214"/>
    </location>
</feature>
<dbReference type="VEuPathDB" id="VectorBase:SCAU016014"/>
<dbReference type="GO" id="GO:0008270">
    <property type="term" value="F:zinc ion binding"/>
    <property type="evidence" value="ECO:0007669"/>
    <property type="project" value="UniProtKB-KW"/>
</dbReference>
<reference evidence="9" key="1">
    <citation type="submission" date="2020-05" db="UniProtKB">
        <authorList>
            <consortium name="EnsemblMetazoa"/>
        </authorList>
    </citation>
    <scope>IDENTIFICATION</scope>
    <source>
        <strain evidence="9">USDA</strain>
    </source>
</reference>
<dbReference type="FunFam" id="3.30.160.60:FF:002692">
    <property type="entry name" value="Kruppel-like factor 15"/>
    <property type="match status" value="1"/>
</dbReference>
<dbReference type="PANTHER" id="PTHR23235">
    <property type="entry name" value="KRUEPPEL-LIKE TRANSCRIPTION FACTOR"/>
    <property type="match status" value="1"/>
</dbReference>
<dbReference type="SMART" id="SM00355">
    <property type="entry name" value="ZnF_C2H2"/>
    <property type="match status" value="3"/>
</dbReference>
<evidence type="ECO:0000259" key="8">
    <source>
        <dbReference type="PROSITE" id="PS50157"/>
    </source>
</evidence>
<dbReference type="Gene3D" id="3.30.160.60">
    <property type="entry name" value="Classic Zinc Finger"/>
    <property type="match status" value="3"/>
</dbReference>
<dbReference type="FunFam" id="3.30.160.60:FF:000018">
    <property type="entry name" value="Krueppel-like factor 15"/>
    <property type="match status" value="1"/>
</dbReference>
<keyword evidence="2" id="KW-0479">Metal-binding</keyword>
<evidence type="ECO:0000313" key="10">
    <source>
        <dbReference type="Proteomes" id="UP000095300"/>
    </source>
</evidence>
<dbReference type="EnsemblMetazoa" id="SCAU016014-RA">
    <property type="protein sequence ID" value="SCAU016014-PA"/>
    <property type="gene ID" value="SCAU016014"/>
</dbReference>